<evidence type="ECO:0008006" key="4">
    <source>
        <dbReference type="Google" id="ProtNLM"/>
    </source>
</evidence>
<dbReference type="Pfam" id="PF03235">
    <property type="entry name" value="GmrSD_N"/>
    <property type="match status" value="1"/>
</dbReference>
<feature type="domain" description="KTSC" evidence="2">
    <location>
        <begin position="8"/>
        <end position="62"/>
    </location>
</feature>
<dbReference type="PANTHER" id="PTHR39639">
    <property type="entry name" value="CHROMOSOME 16, WHOLE GENOME SHOTGUN SEQUENCE"/>
    <property type="match status" value="1"/>
</dbReference>
<dbReference type="EMBL" id="LAZR01001627">
    <property type="protein sequence ID" value="KKN41746.1"/>
    <property type="molecule type" value="Genomic_DNA"/>
</dbReference>
<dbReference type="InterPro" id="IPR004919">
    <property type="entry name" value="GmrSD_N"/>
</dbReference>
<sequence>MEYIKDISKEIDKIGFEAYSKIIEIVFVGGVVHKYENVPKDIFYDFKSTGSKEDYYVEKLQNSDLDYEIIEEGIEIDIKKSLKDQQRNLITQFVDYNLKTLSELLEEDTINLHPEYQRRYRWNDERQSKLIESFIMNVPVPPIFLNEDDFGKYSVIDGKQRLNNIKRFFTDELELVGLKVFQNLNGKIFSNLPLPYQNYLKTRAVLRAIIILNESDEDIKYKVFQRLNTGGVKLNDQEIRNSAYPGDLNDLTLRLSENPTFHKLLGVDDKNESKIYQEMKDVEYVLRFFTFFENPDYFSGDISWKMSDFVRKNQRMEETKIKEYEKQFLNTINFINRLFGEFAFKRWLENKGYWKKKMTTPLFDAVIFACIDRDVKVSIPNDFNKEDFISEYKKLFSDKDFDFFISFHTSTSSAFITRKAKVYNLIKDTLDR</sequence>
<evidence type="ECO:0000313" key="3">
    <source>
        <dbReference type="EMBL" id="KKN41746.1"/>
    </source>
</evidence>
<dbReference type="Pfam" id="PF13619">
    <property type="entry name" value="KTSC"/>
    <property type="match status" value="1"/>
</dbReference>
<proteinExistence type="predicted"/>
<reference evidence="3" key="1">
    <citation type="journal article" date="2015" name="Nature">
        <title>Complex archaea that bridge the gap between prokaryotes and eukaryotes.</title>
        <authorList>
            <person name="Spang A."/>
            <person name="Saw J.H."/>
            <person name="Jorgensen S.L."/>
            <person name="Zaremba-Niedzwiedzka K."/>
            <person name="Martijn J."/>
            <person name="Lind A.E."/>
            <person name="van Eijk R."/>
            <person name="Schleper C."/>
            <person name="Guy L."/>
            <person name="Ettema T.J."/>
        </authorList>
    </citation>
    <scope>NUCLEOTIDE SEQUENCE</scope>
</reference>
<dbReference type="InterPro" id="IPR025309">
    <property type="entry name" value="KTSC_dom"/>
</dbReference>
<gene>
    <name evidence="3" type="ORF">LCGC14_0720150</name>
</gene>
<organism evidence="3">
    <name type="scientific">marine sediment metagenome</name>
    <dbReference type="NCBI Taxonomy" id="412755"/>
    <lineage>
        <taxon>unclassified sequences</taxon>
        <taxon>metagenomes</taxon>
        <taxon>ecological metagenomes</taxon>
    </lineage>
</organism>
<name>A0A0F9SXZ1_9ZZZZ</name>
<feature type="domain" description="GmrSD restriction endonucleases N-terminal" evidence="1">
    <location>
        <begin position="101"/>
        <end position="244"/>
    </location>
</feature>
<dbReference type="PANTHER" id="PTHR39639:SF1">
    <property type="entry name" value="DUF262 DOMAIN-CONTAINING PROTEIN"/>
    <property type="match status" value="1"/>
</dbReference>
<evidence type="ECO:0000259" key="1">
    <source>
        <dbReference type="Pfam" id="PF03235"/>
    </source>
</evidence>
<accession>A0A0F9SXZ1</accession>
<dbReference type="AlphaFoldDB" id="A0A0F9SXZ1"/>
<evidence type="ECO:0000259" key="2">
    <source>
        <dbReference type="Pfam" id="PF13619"/>
    </source>
</evidence>
<protein>
    <recommendedName>
        <fullName evidence="4">DUF262 domain-containing protein</fullName>
    </recommendedName>
</protein>
<comment type="caution">
    <text evidence="3">The sequence shown here is derived from an EMBL/GenBank/DDBJ whole genome shotgun (WGS) entry which is preliminary data.</text>
</comment>